<dbReference type="Proteomes" id="UP000280091">
    <property type="component" value="Unassembled WGS sequence"/>
</dbReference>
<proteinExistence type="predicted"/>
<reference evidence="1 2" key="1">
    <citation type="submission" date="2018-10" db="EMBL/GenBank/DDBJ databases">
        <title>Genomic Encyclopedia of Archaeal and Bacterial Type Strains, Phase II (KMG-II): from individual species to whole genera.</title>
        <authorList>
            <person name="Goeker M."/>
        </authorList>
    </citation>
    <scope>NUCLEOTIDE SEQUENCE [LARGE SCALE GENOMIC DNA]</scope>
    <source>
        <strain evidence="1 2">DSM 15094</strain>
    </source>
</reference>
<organism evidence="1 2">
    <name type="scientific">Flavobacterium limicola</name>
    <dbReference type="NCBI Taxonomy" id="180441"/>
    <lineage>
        <taxon>Bacteria</taxon>
        <taxon>Pseudomonadati</taxon>
        <taxon>Bacteroidota</taxon>
        <taxon>Flavobacteriia</taxon>
        <taxon>Flavobacteriales</taxon>
        <taxon>Flavobacteriaceae</taxon>
        <taxon>Flavobacterium</taxon>
    </lineage>
</organism>
<name>A0A495S5L0_9FLAO</name>
<comment type="caution">
    <text evidence="1">The sequence shown here is derived from an EMBL/GenBank/DDBJ whole genome shotgun (WGS) entry which is preliminary data.</text>
</comment>
<dbReference type="EMBL" id="RBXA01000001">
    <property type="protein sequence ID" value="RKS95127.1"/>
    <property type="molecule type" value="Genomic_DNA"/>
</dbReference>
<evidence type="ECO:0000313" key="1">
    <source>
        <dbReference type="EMBL" id="RKS95127.1"/>
    </source>
</evidence>
<gene>
    <name evidence="1" type="ORF">BC952_0776</name>
</gene>
<keyword evidence="2" id="KW-1185">Reference proteome</keyword>
<sequence>MNFEKILNNKKDNMINLSIYRFTLLNKAKEQQVLSFFNEEEDLLDTMNDFCSYIHKNTKSYIDVQGKYRTFSLSNNQIKDVEKRIITGYFDSGYTGEYGQIKDGRTSNIKYDILKGDLFSKDFFYLIHVPKNSKYGFFIFQKKENHGVKMIFENAFNSFMRLKGVSNYLLQLKQAPARYLINNFLKLGKLKEFRLIDGTSQSNIETLDLNLGREERVIKLNSSANNQSVKNILVELFDNFSSQDKIPFMNQGAYDEISFVIGHNGISKTFYIKDKEKIRTSFNVTSMVEFEDGEATFESLVRISLKLINSAA</sequence>
<accession>A0A495S5L0</accession>
<evidence type="ECO:0000313" key="2">
    <source>
        <dbReference type="Proteomes" id="UP000280091"/>
    </source>
</evidence>
<protein>
    <submittedName>
        <fullName evidence="1">Uncharacterized protein</fullName>
    </submittedName>
</protein>
<dbReference type="AlphaFoldDB" id="A0A495S5L0"/>
<dbReference type="RefSeq" id="WP_121364290.1">
    <property type="nucleotide sequence ID" value="NZ_RBXA01000001.1"/>
</dbReference>
<dbReference type="OrthoDB" id="1344106at2"/>